<evidence type="ECO:0000313" key="3">
    <source>
        <dbReference type="EMBL" id="KAG5637418.1"/>
    </source>
</evidence>
<reference evidence="3" key="1">
    <citation type="submission" date="2021-02" db="EMBL/GenBank/DDBJ databases">
        <authorList>
            <person name="Nieuwenhuis M."/>
            <person name="Van De Peppel L.J.J."/>
        </authorList>
    </citation>
    <scope>NUCLEOTIDE SEQUENCE</scope>
    <source>
        <strain evidence="3">D49</strain>
    </source>
</reference>
<feature type="region of interest" description="Disordered" evidence="1">
    <location>
        <begin position="150"/>
        <end position="178"/>
    </location>
</feature>
<dbReference type="InterPro" id="IPR045341">
    <property type="entry name" value="DUF6532"/>
</dbReference>
<feature type="non-terminal residue" evidence="3">
    <location>
        <position position="1"/>
    </location>
</feature>
<organism evidence="3 4">
    <name type="scientific">Sphagnurus paluster</name>
    <dbReference type="NCBI Taxonomy" id="117069"/>
    <lineage>
        <taxon>Eukaryota</taxon>
        <taxon>Fungi</taxon>
        <taxon>Dikarya</taxon>
        <taxon>Basidiomycota</taxon>
        <taxon>Agaricomycotina</taxon>
        <taxon>Agaricomycetes</taxon>
        <taxon>Agaricomycetidae</taxon>
        <taxon>Agaricales</taxon>
        <taxon>Tricholomatineae</taxon>
        <taxon>Lyophyllaceae</taxon>
        <taxon>Sphagnurus</taxon>
    </lineage>
</organism>
<comment type="caution">
    <text evidence="3">The sequence shown here is derived from an EMBL/GenBank/DDBJ whole genome shotgun (WGS) entry which is preliminary data.</text>
</comment>
<dbReference type="AlphaFoldDB" id="A0A9P7FSP5"/>
<dbReference type="EMBL" id="JABCKI010005831">
    <property type="protein sequence ID" value="KAG5637418.1"/>
    <property type="molecule type" value="Genomic_DNA"/>
</dbReference>
<feature type="compositionally biased region" description="Polar residues" evidence="1">
    <location>
        <begin position="1"/>
        <end position="16"/>
    </location>
</feature>
<evidence type="ECO:0000259" key="2">
    <source>
        <dbReference type="Pfam" id="PF20149"/>
    </source>
</evidence>
<feature type="region of interest" description="Disordered" evidence="1">
    <location>
        <begin position="1"/>
        <end position="123"/>
    </location>
</feature>
<evidence type="ECO:0000256" key="1">
    <source>
        <dbReference type="SAM" id="MobiDB-lite"/>
    </source>
</evidence>
<name>A0A9P7FSP5_9AGAR</name>
<dbReference type="Pfam" id="PF20149">
    <property type="entry name" value="DUF6532"/>
    <property type="match status" value="1"/>
</dbReference>
<dbReference type="OrthoDB" id="3225557at2759"/>
<protein>
    <recommendedName>
        <fullName evidence="2">DUF6532 domain-containing protein</fullName>
    </recommendedName>
</protein>
<reference evidence="3" key="2">
    <citation type="submission" date="2021-10" db="EMBL/GenBank/DDBJ databases">
        <title>Phylogenomics reveals ancestral predisposition of the termite-cultivated fungus Termitomyces towards a domesticated lifestyle.</title>
        <authorList>
            <person name="Auxier B."/>
            <person name="Grum-Grzhimaylo A."/>
            <person name="Cardenas M.E."/>
            <person name="Lodge J.D."/>
            <person name="Laessoe T."/>
            <person name="Pedersen O."/>
            <person name="Smith M.E."/>
            <person name="Kuyper T.W."/>
            <person name="Franco-Molano E.A."/>
            <person name="Baroni T.J."/>
            <person name="Aanen D.K."/>
        </authorList>
    </citation>
    <scope>NUCLEOTIDE SEQUENCE</scope>
    <source>
        <strain evidence="3">D49</strain>
    </source>
</reference>
<gene>
    <name evidence="3" type="ORF">H0H81_004625</name>
</gene>
<proteinExistence type="predicted"/>
<keyword evidence="4" id="KW-1185">Reference proteome</keyword>
<feature type="compositionally biased region" description="Acidic residues" evidence="1">
    <location>
        <begin position="111"/>
        <end position="122"/>
    </location>
</feature>
<feature type="domain" description="DUF6532" evidence="2">
    <location>
        <begin position="279"/>
        <end position="480"/>
    </location>
</feature>
<feature type="compositionally biased region" description="Polar residues" evidence="1">
    <location>
        <begin position="24"/>
        <end position="34"/>
    </location>
</feature>
<accession>A0A9P7FSP5</accession>
<evidence type="ECO:0000313" key="4">
    <source>
        <dbReference type="Proteomes" id="UP000717328"/>
    </source>
</evidence>
<sequence>MPPRASRQTRNGTSAAKQRPPSRRAQQPTTANEASTRKRPASPSLSQPKATKKSKALPRARNTTVAPSRALCRAPAMILSDHEPIDEGTGIEASEPVVSGDKDENRTEPCYSDEDLGDDGLEGLDPRSLQTTLATERLHWAVTGRTICHSGSAHQNNEDNSNTEPGEIDTDGDHDLLDEFDDEAPVLSKRALAHQAEKPEWRSNTLEASESSRDTSPTTSVALPSAAATAALDVNASWPVAAHYVPPQHGKRNMPLLAQPAPVYTLIKAGINKVVADGLFLSAYPDVLTIEDYYRHLLNKTAEDLNLTAISTCLKTDTIFFEQIGRIFSCRLSALRSSTKKTTSLKVEIFYGLDGTPAEIRKTVKDLISTGDYIFPKNQNGSIERMKAFKHAMIISSVRDYYFSAARGGLASHYFGQFGSSILSGPAVNEKELPLPMLCMISTAIHAALDDWSTGFYRRTEFNADTYEDVYRGHELFLNTIRSKKPLAYHRLMADLFKEVS</sequence>
<feature type="region of interest" description="Disordered" evidence="1">
    <location>
        <begin position="192"/>
        <end position="221"/>
    </location>
</feature>
<dbReference type="Proteomes" id="UP000717328">
    <property type="component" value="Unassembled WGS sequence"/>
</dbReference>
<feature type="compositionally biased region" description="Polar residues" evidence="1">
    <location>
        <begin position="152"/>
        <end position="164"/>
    </location>
</feature>